<evidence type="ECO:0000256" key="4">
    <source>
        <dbReference type="ARBA" id="ARBA00023239"/>
    </source>
</evidence>
<evidence type="ECO:0000259" key="5">
    <source>
        <dbReference type="Pfam" id="PF00291"/>
    </source>
</evidence>
<feature type="domain" description="Tryptophan synthase beta chain-like PALP" evidence="5">
    <location>
        <begin position="23"/>
        <end position="313"/>
    </location>
</feature>
<dbReference type="GO" id="GO:0006565">
    <property type="term" value="P:L-serine catabolic process"/>
    <property type="evidence" value="ECO:0007669"/>
    <property type="project" value="TreeGrafter"/>
</dbReference>
<dbReference type="SUPFAM" id="SSF53686">
    <property type="entry name" value="Tryptophan synthase beta subunit-like PLP-dependent enzymes"/>
    <property type="match status" value="1"/>
</dbReference>
<keyword evidence="4" id="KW-0456">Lyase</keyword>
<dbReference type="RefSeq" id="WP_054360956.1">
    <property type="nucleotide sequence ID" value="NZ_LJYW01000001.1"/>
</dbReference>
<name>A0A0P6WJ27_9HYPH</name>
<accession>A0A0P6WJ27</accession>
<dbReference type="CDD" id="cd01562">
    <property type="entry name" value="Thr-dehyd"/>
    <property type="match status" value="1"/>
</dbReference>
<comment type="cofactor">
    <cofactor evidence="1">
        <name>pyridoxal 5'-phosphate</name>
        <dbReference type="ChEBI" id="CHEBI:597326"/>
    </cofactor>
</comment>
<evidence type="ECO:0000256" key="3">
    <source>
        <dbReference type="ARBA" id="ARBA00022898"/>
    </source>
</evidence>
<dbReference type="GO" id="GO:0003941">
    <property type="term" value="F:L-serine ammonia-lyase activity"/>
    <property type="evidence" value="ECO:0007669"/>
    <property type="project" value="TreeGrafter"/>
</dbReference>
<dbReference type="STRING" id="665126.ABB55_23310"/>
<gene>
    <name evidence="6" type="ORF">ABB55_23310</name>
</gene>
<dbReference type="InterPro" id="IPR050147">
    <property type="entry name" value="Ser/Thr_Dehydratase"/>
</dbReference>
<dbReference type="OrthoDB" id="9811476at2"/>
<dbReference type="GO" id="GO:0009097">
    <property type="term" value="P:isoleucine biosynthetic process"/>
    <property type="evidence" value="ECO:0007669"/>
    <property type="project" value="TreeGrafter"/>
</dbReference>
<protein>
    <submittedName>
        <fullName evidence="6">Pyridoxal-5'-phosphate-dependent protein</fullName>
    </submittedName>
</protein>
<dbReference type="FunFam" id="3.40.50.1100:FF:000005">
    <property type="entry name" value="Threonine dehydratase catabolic"/>
    <property type="match status" value="1"/>
</dbReference>
<dbReference type="PANTHER" id="PTHR48078:SF6">
    <property type="entry name" value="L-THREONINE DEHYDRATASE CATABOLIC TDCB"/>
    <property type="match status" value="1"/>
</dbReference>
<evidence type="ECO:0000313" key="6">
    <source>
        <dbReference type="EMBL" id="KPL54790.1"/>
    </source>
</evidence>
<dbReference type="Pfam" id="PF00291">
    <property type="entry name" value="PALP"/>
    <property type="match status" value="1"/>
</dbReference>
<dbReference type="Proteomes" id="UP000048984">
    <property type="component" value="Unassembled WGS sequence"/>
</dbReference>
<sequence>MTDQALPTYDDILAAAVRIEGEAVRTPLVTSPALDAKLNARVFLKPECLQRTGSFKFRGAFNAVSQIPADRRANGVVACSSGNHAQGVAAAAALHGLPATIVMPSDAPAIKRERTEGYGATVVSYDRSSQDRDALTEAIAAEKGATLVHPYDNRDVIAGQGTIGLEIVEDLRARGLTPDVVLVCCGGGGLTAGVALAIKTLVPSAAIYPVEPEGFDDQARSFAAGERLRNTRTAGSVCDALLTPMPGVLSFALNKPRIARGLVVSDAEALAAVGYAARELKLVLEPGGAVALAAALSGKVDLSGKIVAIVLSGGNVDPAILAGAVAA</sequence>
<comment type="similarity">
    <text evidence="2">Belongs to the serine/threonine dehydratase family.</text>
</comment>
<dbReference type="PANTHER" id="PTHR48078">
    <property type="entry name" value="THREONINE DEHYDRATASE, MITOCHONDRIAL-RELATED"/>
    <property type="match status" value="1"/>
</dbReference>
<keyword evidence="3" id="KW-0663">Pyridoxal phosphate</keyword>
<reference evidence="6 7" key="2">
    <citation type="submission" date="2015-10" db="EMBL/GenBank/DDBJ databases">
        <title>Draft Genome Sequence of Prosthecomicrobium hirschii ATCC 27832.</title>
        <authorList>
            <person name="Daniel J."/>
            <person name="Givan S.A."/>
            <person name="Brun Y.V."/>
            <person name="Brown P.J."/>
        </authorList>
    </citation>
    <scope>NUCLEOTIDE SEQUENCE [LARGE SCALE GENOMIC DNA]</scope>
    <source>
        <strain evidence="6 7">16</strain>
    </source>
</reference>
<comment type="caution">
    <text evidence="6">The sequence shown here is derived from an EMBL/GenBank/DDBJ whole genome shotgun (WGS) entry which is preliminary data.</text>
</comment>
<dbReference type="EMBL" id="LJYW01000001">
    <property type="protein sequence ID" value="KPL54790.1"/>
    <property type="molecule type" value="Genomic_DNA"/>
</dbReference>
<dbReference type="PROSITE" id="PS00165">
    <property type="entry name" value="DEHYDRATASE_SER_THR"/>
    <property type="match status" value="1"/>
</dbReference>
<keyword evidence="7" id="KW-1185">Reference proteome</keyword>
<dbReference type="GO" id="GO:0030170">
    <property type="term" value="F:pyridoxal phosphate binding"/>
    <property type="evidence" value="ECO:0007669"/>
    <property type="project" value="InterPro"/>
</dbReference>
<evidence type="ECO:0000256" key="1">
    <source>
        <dbReference type="ARBA" id="ARBA00001933"/>
    </source>
</evidence>
<dbReference type="AlphaFoldDB" id="A0A0P6WJ27"/>
<evidence type="ECO:0000256" key="2">
    <source>
        <dbReference type="ARBA" id="ARBA00010869"/>
    </source>
</evidence>
<dbReference type="GO" id="GO:0004794">
    <property type="term" value="F:threonine deaminase activity"/>
    <property type="evidence" value="ECO:0007669"/>
    <property type="project" value="TreeGrafter"/>
</dbReference>
<reference evidence="6 7" key="1">
    <citation type="submission" date="2015-09" db="EMBL/GenBank/DDBJ databases">
        <authorList>
            <person name="Jackson K.R."/>
            <person name="Lunt B.L."/>
            <person name="Fisher J.N.B."/>
            <person name="Gardner A.V."/>
            <person name="Bailey M.E."/>
            <person name="Deus L.M."/>
            <person name="Earl A.S."/>
            <person name="Gibby P.D."/>
            <person name="Hartmann K.A."/>
            <person name="Liu J.E."/>
            <person name="Manci A.M."/>
            <person name="Nielsen D.A."/>
            <person name="Solomon M.B."/>
            <person name="Breakwell D.P."/>
            <person name="Burnett S.H."/>
            <person name="Grose J.H."/>
        </authorList>
    </citation>
    <scope>NUCLEOTIDE SEQUENCE [LARGE SCALE GENOMIC DNA]</scope>
    <source>
        <strain evidence="6 7">16</strain>
    </source>
</reference>
<dbReference type="GO" id="GO:0006567">
    <property type="term" value="P:L-threonine catabolic process"/>
    <property type="evidence" value="ECO:0007669"/>
    <property type="project" value="TreeGrafter"/>
</dbReference>
<dbReference type="InterPro" id="IPR001926">
    <property type="entry name" value="TrpB-like_PALP"/>
</dbReference>
<dbReference type="InterPro" id="IPR000634">
    <property type="entry name" value="Ser/Thr_deHydtase_PyrdxlP-BS"/>
</dbReference>
<dbReference type="InterPro" id="IPR036052">
    <property type="entry name" value="TrpB-like_PALP_sf"/>
</dbReference>
<evidence type="ECO:0000313" key="7">
    <source>
        <dbReference type="Proteomes" id="UP000048984"/>
    </source>
</evidence>
<proteinExistence type="inferred from homology"/>
<organism evidence="6 7">
    <name type="scientific">Prosthecodimorpha hirschii</name>
    <dbReference type="NCBI Taxonomy" id="665126"/>
    <lineage>
        <taxon>Bacteria</taxon>
        <taxon>Pseudomonadati</taxon>
        <taxon>Pseudomonadota</taxon>
        <taxon>Alphaproteobacteria</taxon>
        <taxon>Hyphomicrobiales</taxon>
        <taxon>Ancalomicrobiaceae</taxon>
        <taxon>Prosthecodimorpha</taxon>
    </lineage>
</organism>
<dbReference type="Gene3D" id="3.40.50.1100">
    <property type="match status" value="2"/>
</dbReference>